<sequence length="303" mass="32605">MLNRAACAVFALASWAVASPLLETGQTGISQSVYNDLVRYTQYSSAAYQLLCPYPLGNTLIDQASPFLLTAYSHSFYPYVQISTGGTQGIIARDDDREEIVVAFKGSLSPVDALTDIEIVLKPLDTPGVTNTNDAYVHTGFLNAYNLVADEVLDVVQNQIKHNPSYKLVVTGHSLGGALAAIGALSIQAAHPTVPLEFATVGQPRTGDAAFATLIEQRVGVNNIFRAVHTYDGVPTILPEIIGYQHFATEYWNYQDPASPTDTKKCSGEEDPTCSDSIPSTGINLAHLSYFGQLISLDPTLCL</sequence>
<protein>
    <submittedName>
        <fullName evidence="1">Alpha/beta-hydrolase</fullName>
    </submittedName>
</protein>
<gene>
    <name evidence="1" type="ORF">BDN72DRAFT_760230</name>
</gene>
<proteinExistence type="predicted"/>
<dbReference type="Proteomes" id="UP000308600">
    <property type="component" value="Unassembled WGS sequence"/>
</dbReference>
<accession>A0ACD3B9G4</accession>
<name>A0ACD3B9G4_9AGAR</name>
<keyword evidence="2" id="KW-1185">Reference proteome</keyword>
<reference evidence="1 2" key="1">
    <citation type="journal article" date="2019" name="Nat. Ecol. Evol.">
        <title>Megaphylogeny resolves global patterns of mushroom evolution.</title>
        <authorList>
            <person name="Varga T."/>
            <person name="Krizsan K."/>
            <person name="Foldi C."/>
            <person name="Dima B."/>
            <person name="Sanchez-Garcia M."/>
            <person name="Sanchez-Ramirez S."/>
            <person name="Szollosi G.J."/>
            <person name="Szarkandi J.G."/>
            <person name="Papp V."/>
            <person name="Albert L."/>
            <person name="Andreopoulos W."/>
            <person name="Angelini C."/>
            <person name="Antonin V."/>
            <person name="Barry K.W."/>
            <person name="Bougher N.L."/>
            <person name="Buchanan P."/>
            <person name="Buyck B."/>
            <person name="Bense V."/>
            <person name="Catcheside P."/>
            <person name="Chovatia M."/>
            <person name="Cooper J."/>
            <person name="Damon W."/>
            <person name="Desjardin D."/>
            <person name="Finy P."/>
            <person name="Geml J."/>
            <person name="Haridas S."/>
            <person name="Hughes K."/>
            <person name="Justo A."/>
            <person name="Karasinski D."/>
            <person name="Kautmanova I."/>
            <person name="Kiss B."/>
            <person name="Kocsube S."/>
            <person name="Kotiranta H."/>
            <person name="LaButti K.M."/>
            <person name="Lechner B.E."/>
            <person name="Liimatainen K."/>
            <person name="Lipzen A."/>
            <person name="Lukacs Z."/>
            <person name="Mihaltcheva S."/>
            <person name="Morgado L.N."/>
            <person name="Niskanen T."/>
            <person name="Noordeloos M.E."/>
            <person name="Ohm R.A."/>
            <person name="Ortiz-Santana B."/>
            <person name="Ovrebo C."/>
            <person name="Racz N."/>
            <person name="Riley R."/>
            <person name="Savchenko A."/>
            <person name="Shiryaev A."/>
            <person name="Soop K."/>
            <person name="Spirin V."/>
            <person name="Szebenyi C."/>
            <person name="Tomsovsky M."/>
            <person name="Tulloss R.E."/>
            <person name="Uehling J."/>
            <person name="Grigoriev I.V."/>
            <person name="Vagvolgyi C."/>
            <person name="Papp T."/>
            <person name="Martin F.M."/>
            <person name="Miettinen O."/>
            <person name="Hibbett D.S."/>
            <person name="Nagy L.G."/>
        </authorList>
    </citation>
    <scope>NUCLEOTIDE SEQUENCE [LARGE SCALE GENOMIC DNA]</scope>
    <source>
        <strain evidence="1 2">NL-1719</strain>
    </source>
</reference>
<dbReference type="EMBL" id="ML208269">
    <property type="protein sequence ID" value="TFK74281.1"/>
    <property type="molecule type" value="Genomic_DNA"/>
</dbReference>
<evidence type="ECO:0000313" key="1">
    <source>
        <dbReference type="EMBL" id="TFK74281.1"/>
    </source>
</evidence>
<organism evidence="1 2">
    <name type="scientific">Pluteus cervinus</name>
    <dbReference type="NCBI Taxonomy" id="181527"/>
    <lineage>
        <taxon>Eukaryota</taxon>
        <taxon>Fungi</taxon>
        <taxon>Dikarya</taxon>
        <taxon>Basidiomycota</taxon>
        <taxon>Agaricomycotina</taxon>
        <taxon>Agaricomycetes</taxon>
        <taxon>Agaricomycetidae</taxon>
        <taxon>Agaricales</taxon>
        <taxon>Pluteineae</taxon>
        <taxon>Pluteaceae</taxon>
        <taxon>Pluteus</taxon>
    </lineage>
</organism>
<evidence type="ECO:0000313" key="2">
    <source>
        <dbReference type="Proteomes" id="UP000308600"/>
    </source>
</evidence>